<protein>
    <submittedName>
        <fullName evidence="1">Uncharacterized protein</fullName>
    </submittedName>
</protein>
<proteinExistence type="predicted"/>
<dbReference type="AlphaFoldDB" id="A0A2K2AZR6"/>
<evidence type="ECO:0000313" key="2">
    <source>
        <dbReference type="Proteomes" id="UP000006729"/>
    </source>
</evidence>
<organism evidence="1 2">
    <name type="scientific">Populus trichocarpa</name>
    <name type="common">Western balsam poplar</name>
    <name type="synonym">Populus balsamifera subsp. trichocarpa</name>
    <dbReference type="NCBI Taxonomy" id="3694"/>
    <lineage>
        <taxon>Eukaryota</taxon>
        <taxon>Viridiplantae</taxon>
        <taxon>Streptophyta</taxon>
        <taxon>Embryophyta</taxon>
        <taxon>Tracheophyta</taxon>
        <taxon>Spermatophyta</taxon>
        <taxon>Magnoliopsida</taxon>
        <taxon>eudicotyledons</taxon>
        <taxon>Gunneridae</taxon>
        <taxon>Pentapetalae</taxon>
        <taxon>rosids</taxon>
        <taxon>fabids</taxon>
        <taxon>Malpighiales</taxon>
        <taxon>Salicaceae</taxon>
        <taxon>Saliceae</taxon>
        <taxon>Populus</taxon>
    </lineage>
</organism>
<dbReference type="InParanoid" id="A0A2K2AZR6"/>
<sequence length="66" mass="8091">MGNRVMILYYVHNSSWNKDRVHVIRESKMINEVALSSVCLLSRYKYTKIYSRDKKNIFFLYFFILF</sequence>
<reference evidence="1 2" key="1">
    <citation type="journal article" date="2006" name="Science">
        <title>The genome of black cottonwood, Populus trichocarpa (Torr. &amp; Gray).</title>
        <authorList>
            <person name="Tuskan G.A."/>
            <person name="Difazio S."/>
            <person name="Jansson S."/>
            <person name="Bohlmann J."/>
            <person name="Grigoriev I."/>
            <person name="Hellsten U."/>
            <person name="Putnam N."/>
            <person name="Ralph S."/>
            <person name="Rombauts S."/>
            <person name="Salamov A."/>
            <person name="Schein J."/>
            <person name="Sterck L."/>
            <person name="Aerts A."/>
            <person name="Bhalerao R.R."/>
            <person name="Bhalerao R.P."/>
            <person name="Blaudez D."/>
            <person name="Boerjan W."/>
            <person name="Brun A."/>
            <person name="Brunner A."/>
            <person name="Busov V."/>
            <person name="Campbell M."/>
            <person name="Carlson J."/>
            <person name="Chalot M."/>
            <person name="Chapman J."/>
            <person name="Chen G.L."/>
            <person name="Cooper D."/>
            <person name="Coutinho P.M."/>
            <person name="Couturier J."/>
            <person name="Covert S."/>
            <person name="Cronk Q."/>
            <person name="Cunningham R."/>
            <person name="Davis J."/>
            <person name="Degroeve S."/>
            <person name="Dejardin A."/>
            <person name="Depamphilis C."/>
            <person name="Detter J."/>
            <person name="Dirks B."/>
            <person name="Dubchak I."/>
            <person name="Duplessis S."/>
            <person name="Ehlting J."/>
            <person name="Ellis B."/>
            <person name="Gendler K."/>
            <person name="Goodstein D."/>
            <person name="Gribskov M."/>
            <person name="Grimwood J."/>
            <person name="Groover A."/>
            <person name="Gunter L."/>
            <person name="Hamberger B."/>
            <person name="Heinze B."/>
            <person name="Helariutta Y."/>
            <person name="Henrissat B."/>
            <person name="Holligan D."/>
            <person name="Holt R."/>
            <person name="Huang W."/>
            <person name="Islam-Faridi N."/>
            <person name="Jones S."/>
            <person name="Jones-Rhoades M."/>
            <person name="Jorgensen R."/>
            <person name="Joshi C."/>
            <person name="Kangasjarvi J."/>
            <person name="Karlsson J."/>
            <person name="Kelleher C."/>
            <person name="Kirkpatrick R."/>
            <person name="Kirst M."/>
            <person name="Kohler A."/>
            <person name="Kalluri U."/>
            <person name="Larimer F."/>
            <person name="Leebens-Mack J."/>
            <person name="Leple J.C."/>
            <person name="Locascio P."/>
            <person name="Lou Y."/>
            <person name="Lucas S."/>
            <person name="Martin F."/>
            <person name="Montanini B."/>
            <person name="Napoli C."/>
            <person name="Nelson D.R."/>
            <person name="Nelson C."/>
            <person name="Nieminen K."/>
            <person name="Nilsson O."/>
            <person name="Pereda V."/>
            <person name="Peter G."/>
            <person name="Philippe R."/>
            <person name="Pilate G."/>
            <person name="Poliakov A."/>
            <person name="Razumovskaya J."/>
            <person name="Richardson P."/>
            <person name="Rinaldi C."/>
            <person name="Ritland K."/>
            <person name="Rouze P."/>
            <person name="Ryaboy D."/>
            <person name="Schmutz J."/>
            <person name="Schrader J."/>
            <person name="Segerman B."/>
            <person name="Shin H."/>
            <person name="Siddiqui A."/>
            <person name="Sterky F."/>
            <person name="Terry A."/>
            <person name="Tsai C.J."/>
            <person name="Uberbacher E."/>
            <person name="Unneberg P."/>
            <person name="Vahala J."/>
            <person name="Wall K."/>
            <person name="Wessler S."/>
            <person name="Yang G."/>
            <person name="Yin T."/>
            <person name="Douglas C."/>
            <person name="Marra M."/>
            <person name="Sandberg G."/>
            <person name="Van de Peer Y."/>
            <person name="Rokhsar D."/>
        </authorList>
    </citation>
    <scope>NUCLEOTIDE SEQUENCE [LARGE SCALE GENOMIC DNA]</scope>
    <source>
        <strain evidence="2">cv. Nisqually</strain>
    </source>
</reference>
<keyword evidence="2" id="KW-1185">Reference proteome</keyword>
<gene>
    <name evidence="1" type="ORF">POPTR_003G009100</name>
</gene>
<dbReference type="EMBL" id="CM009292">
    <property type="protein sequence ID" value="PNT43021.1"/>
    <property type="molecule type" value="Genomic_DNA"/>
</dbReference>
<name>A0A2K2AZR6_POPTR</name>
<evidence type="ECO:0000313" key="1">
    <source>
        <dbReference type="EMBL" id="PNT43021.1"/>
    </source>
</evidence>
<dbReference type="Proteomes" id="UP000006729">
    <property type="component" value="Chromosome 3"/>
</dbReference>
<accession>A0A2K2AZR6</accession>